<protein>
    <submittedName>
        <fullName evidence="1">Uncharacterized protein</fullName>
    </submittedName>
</protein>
<dbReference type="EMBL" id="JAAIJQ010000025">
    <property type="protein sequence ID" value="NEV62252.1"/>
    <property type="molecule type" value="Genomic_DNA"/>
</dbReference>
<reference evidence="1 2" key="1">
    <citation type="submission" date="2020-02" db="EMBL/GenBank/DDBJ databases">
        <title>Genome sequences of Thiorhodococcus mannitoliphagus and Thiorhodococcus minor, purple sulfur photosynthetic bacteria in the gammaproteobacterial family, Chromatiaceae.</title>
        <authorList>
            <person name="Aviles F.A."/>
            <person name="Meyer T.E."/>
            <person name="Kyndt J.A."/>
        </authorList>
    </citation>
    <scope>NUCLEOTIDE SEQUENCE [LARGE SCALE GENOMIC DNA]</scope>
    <source>
        <strain evidence="1 2">DSM 11518</strain>
    </source>
</reference>
<sequence>MTDDTTNLVLEHLRAIRSDIGEMKQRLGSVEIQLSAMGQQIGALTTAVYSSRSGMDDLRRRVERIEQRLELADH</sequence>
<dbReference type="RefSeq" id="WP_164452725.1">
    <property type="nucleotide sequence ID" value="NZ_JAAIJQ010000025.1"/>
</dbReference>
<comment type="caution">
    <text evidence="1">The sequence shown here is derived from an EMBL/GenBank/DDBJ whole genome shotgun (WGS) entry which is preliminary data.</text>
</comment>
<proteinExistence type="predicted"/>
<dbReference type="AlphaFoldDB" id="A0A6M0JXJ7"/>
<evidence type="ECO:0000313" key="1">
    <source>
        <dbReference type="EMBL" id="NEV62252.1"/>
    </source>
</evidence>
<accession>A0A6M0JXJ7</accession>
<keyword evidence="2" id="KW-1185">Reference proteome</keyword>
<organism evidence="1 2">
    <name type="scientific">Thiorhodococcus minor</name>
    <dbReference type="NCBI Taxonomy" id="57489"/>
    <lineage>
        <taxon>Bacteria</taxon>
        <taxon>Pseudomonadati</taxon>
        <taxon>Pseudomonadota</taxon>
        <taxon>Gammaproteobacteria</taxon>
        <taxon>Chromatiales</taxon>
        <taxon>Chromatiaceae</taxon>
        <taxon>Thiorhodococcus</taxon>
    </lineage>
</organism>
<dbReference type="Gene3D" id="1.20.5.340">
    <property type="match status" value="1"/>
</dbReference>
<gene>
    <name evidence="1" type="ORF">G3446_10170</name>
</gene>
<dbReference type="Proteomes" id="UP000483379">
    <property type="component" value="Unassembled WGS sequence"/>
</dbReference>
<name>A0A6M0JXJ7_9GAMM</name>
<evidence type="ECO:0000313" key="2">
    <source>
        <dbReference type="Proteomes" id="UP000483379"/>
    </source>
</evidence>